<dbReference type="OrthoDB" id="2691917at2"/>
<name>A0A0A5HHP0_9BACI</name>
<gene>
    <name evidence="1" type="ORF">N783_05880</name>
</gene>
<protein>
    <recommendedName>
        <fullName evidence="3">FbpB family small basic protein</fullName>
    </recommendedName>
</protein>
<dbReference type="STRING" id="1385511.GCA_000425225_04278"/>
<dbReference type="EMBL" id="AVPF01000140">
    <property type="protein sequence ID" value="KGX83172.1"/>
    <property type="molecule type" value="Genomic_DNA"/>
</dbReference>
<proteinExistence type="predicted"/>
<evidence type="ECO:0000313" key="1">
    <source>
        <dbReference type="EMBL" id="KGX83172.1"/>
    </source>
</evidence>
<dbReference type="RefSeq" id="WP_081673048.1">
    <property type="nucleotide sequence ID" value="NZ_AULJ01000088.1"/>
</dbReference>
<evidence type="ECO:0008006" key="3">
    <source>
        <dbReference type="Google" id="ProtNLM"/>
    </source>
</evidence>
<dbReference type="InterPro" id="IPR025004">
    <property type="entry name" value="SenN/SenS"/>
</dbReference>
<accession>A0A0A5HHP0</accession>
<reference evidence="1 2" key="1">
    <citation type="submission" date="2013-08" db="EMBL/GenBank/DDBJ databases">
        <authorList>
            <person name="Huang J."/>
            <person name="Wang G."/>
        </authorList>
    </citation>
    <scope>NUCLEOTIDE SEQUENCE [LARGE SCALE GENOMIC DNA]</scope>
    <source>
        <strain evidence="1 2">BH030004</strain>
    </source>
</reference>
<sequence>MVRKRKPTFEELIQMNRKQIVEDKKQMSKIEEKIEKRMNDSLNR</sequence>
<dbReference type="eggNOG" id="ENOG5030CE2">
    <property type="taxonomic scope" value="Bacteria"/>
</dbReference>
<organism evidence="1 2">
    <name type="scientific">Pontibacillus marinus BH030004 = DSM 16465</name>
    <dbReference type="NCBI Taxonomy" id="1385511"/>
    <lineage>
        <taxon>Bacteria</taxon>
        <taxon>Bacillati</taxon>
        <taxon>Bacillota</taxon>
        <taxon>Bacilli</taxon>
        <taxon>Bacillales</taxon>
        <taxon>Bacillaceae</taxon>
        <taxon>Pontibacillus</taxon>
    </lineage>
</organism>
<dbReference type="AlphaFoldDB" id="A0A0A5HHP0"/>
<keyword evidence="2" id="KW-1185">Reference proteome</keyword>
<dbReference type="Pfam" id="PF13040">
    <property type="entry name" value="Fur_reg_FbpB"/>
    <property type="match status" value="1"/>
</dbReference>
<evidence type="ECO:0000313" key="2">
    <source>
        <dbReference type="Proteomes" id="UP000030403"/>
    </source>
</evidence>
<comment type="caution">
    <text evidence="1">The sequence shown here is derived from an EMBL/GenBank/DDBJ whole genome shotgun (WGS) entry which is preliminary data.</text>
</comment>
<dbReference type="Proteomes" id="UP000030403">
    <property type="component" value="Unassembled WGS sequence"/>
</dbReference>